<evidence type="ECO:0000313" key="4">
    <source>
        <dbReference type="Proteomes" id="UP000225706"/>
    </source>
</evidence>
<keyword evidence="2" id="KW-0408">Iron</keyword>
<evidence type="ECO:0000313" key="3">
    <source>
        <dbReference type="EMBL" id="PFX15534.1"/>
    </source>
</evidence>
<comment type="cofactor">
    <cofactor evidence="2">
        <name>heme</name>
        <dbReference type="ChEBI" id="CHEBI:30413"/>
    </cofactor>
</comment>
<organism evidence="3 4">
    <name type="scientific">Stylophora pistillata</name>
    <name type="common">Smooth cauliflower coral</name>
    <dbReference type="NCBI Taxonomy" id="50429"/>
    <lineage>
        <taxon>Eukaryota</taxon>
        <taxon>Metazoa</taxon>
        <taxon>Cnidaria</taxon>
        <taxon>Anthozoa</taxon>
        <taxon>Hexacorallia</taxon>
        <taxon>Scleractinia</taxon>
        <taxon>Astrocoeniina</taxon>
        <taxon>Pocilloporidae</taxon>
        <taxon>Stylophora</taxon>
    </lineage>
</organism>
<dbReference type="Proteomes" id="UP000225706">
    <property type="component" value="Unassembled WGS sequence"/>
</dbReference>
<dbReference type="PRINTS" id="PR00463">
    <property type="entry name" value="EP450I"/>
</dbReference>
<comment type="similarity">
    <text evidence="1">Belongs to the cytochrome P450 family.</text>
</comment>
<name>A0A2B4RB08_STYPI</name>
<dbReference type="InterPro" id="IPR036396">
    <property type="entry name" value="Cyt_P450_sf"/>
</dbReference>
<dbReference type="InterPro" id="IPR001128">
    <property type="entry name" value="Cyt_P450"/>
</dbReference>
<feature type="binding site" description="axial binding residue" evidence="2">
    <location>
        <position position="442"/>
    </location>
    <ligand>
        <name>heme</name>
        <dbReference type="ChEBI" id="CHEBI:30413"/>
    </ligand>
    <ligandPart>
        <name>Fe</name>
        <dbReference type="ChEBI" id="CHEBI:18248"/>
    </ligandPart>
</feature>
<dbReference type="EMBL" id="LSMT01000640">
    <property type="protein sequence ID" value="PFX15534.1"/>
    <property type="molecule type" value="Genomic_DNA"/>
</dbReference>
<dbReference type="PANTHER" id="PTHR24291:SF175">
    <property type="entry name" value="CYTOCHROME P450"/>
    <property type="match status" value="1"/>
</dbReference>
<accession>A0A2B4RB08</accession>
<dbReference type="PRINTS" id="PR00385">
    <property type="entry name" value="P450"/>
</dbReference>
<dbReference type="GO" id="GO:0005506">
    <property type="term" value="F:iron ion binding"/>
    <property type="evidence" value="ECO:0007669"/>
    <property type="project" value="InterPro"/>
</dbReference>
<keyword evidence="2" id="KW-0349">Heme</keyword>
<dbReference type="Pfam" id="PF00067">
    <property type="entry name" value="p450"/>
    <property type="match status" value="1"/>
</dbReference>
<comment type="caution">
    <text evidence="3">The sequence shown here is derived from an EMBL/GenBank/DDBJ whole genome shotgun (WGS) entry which is preliminary data.</text>
</comment>
<dbReference type="STRING" id="50429.A0A2B4RB08"/>
<dbReference type="GO" id="GO:0004497">
    <property type="term" value="F:monooxygenase activity"/>
    <property type="evidence" value="ECO:0007669"/>
    <property type="project" value="InterPro"/>
</dbReference>
<evidence type="ECO:0000256" key="1">
    <source>
        <dbReference type="ARBA" id="ARBA00010617"/>
    </source>
</evidence>
<dbReference type="InterPro" id="IPR002401">
    <property type="entry name" value="Cyt_P450_E_grp-I"/>
</dbReference>
<keyword evidence="2" id="KW-0479">Metal-binding</keyword>
<evidence type="ECO:0000256" key="2">
    <source>
        <dbReference type="PIRSR" id="PIRSR602401-1"/>
    </source>
</evidence>
<dbReference type="PANTHER" id="PTHR24291">
    <property type="entry name" value="CYTOCHROME P450 FAMILY 4"/>
    <property type="match status" value="1"/>
</dbReference>
<dbReference type="GO" id="GO:0016705">
    <property type="term" value="F:oxidoreductase activity, acting on paired donors, with incorporation or reduction of molecular oxygen"/>
    <property type="evidence" value="ECO:0007669"/>
    <property type="project" value="InterPro"/>
</dbReference>
<proteinExistence type="inferred from homology"/>
<dbReference type="GO" id="GO:0020037">
    <property type="term" value="F:heme binding"/>
    <property type="evidence" value="ECO:0007669"/>
    <property type="project" value="InterPro"/>
</dbReference>
<dbReference type="SUPFAM" id="SSF48264">
    <property type="entry name" value="Cytochrome P450"/>
    <property type="match status" value="1"/>
</dbReference>
<gene>
    <name evidence="3" type="primary">CYP4C21</name>
    <name evidence="3" type="ORF">AWC38_SpisGene20248</name>
</gene>
<dbReference type="InterPro" id="IPR050196">
    <property type="entry name" value="Cytochrome_P450_Monoox"/>
</dbReference>
<reference evidence="4" key="1">
    <citation type="journal article" date="2017" name="bioRxiv">
        <title>Comparative analysis of the genomes of Stylophora pistillata and Acropora digitifera provides evidence for extensive differences between species of corals.</title>
        <authorList>
            <person name="Voolstra C.R."/>
            <person name="Li Y."/>
            <person name="Liew Y.J."/>
            <person name="Baumgarten S."/>
            <person name="Zoccola D."/>
            <person name="Flot J.-F."/>
            <person name="Tambutte S."/>
            <person name="Allemand D."/>
            <person name="Aranda M."/>
        </authorList>
    </citation>
    <scope>NUCLEOTIDE SEQUENCE [LARGE SCALE GENOMIC DNA]</scope>
</reference>
<keyword evidence="4" id="KW-1185">Reference proteome</keyword>
<dbReference type="OrthoDB" id="1470350at2759"/>
<dbReference type="AlphaFoldDB" id="A0A2B4RB08"/>
<sequence length="496" mass="56240">MISSLIGVVFVAWLVYKLFKDEFTSFGKIPKPGGSFPVFGHALTFLRQENHTKLLQDWSEKYGPIIRYSRGFGNSRILLSDPELIKYVLVTNAMNYRRSEFVQQIIPSIGNGLFSSNGKDHAFQRKLITPAFHFNNLIGMVEHFKDVAQDLVQLWTEQVNSSNKGVSEASISTDLSHLTLDIIGRCAFGYNFDTVLSGESEVSTAFSEVVLGINFARVMRQNLIPFYKYLPFSDNVRARKCLELTDETVLEIIKTRRKEKKEGGKVSCKPDLLDLLMDQYDEDTGSGMDDELLRAQVFTFMLAGHETTSVSMVWTLYELARHPDIAEKIRNEIKLVMQESSEMTWAKLAEMKFLGNVIKESLRIHPPASAAVRVANKCDVIGGYEIPKGANVALGIDAVHHSPKYWRDPHGFNPQRFDENDENYQSHHPYAFLPFTAGPRSCIGSKFAMVEMKAVLCTLLRHFTFEEIPGFTVTPIIRLTTRPDPPLQLRIRKLIS</sequence>
<dbReference type="Gene3D" id="1.10.630.10">
    <property type="entry name" value="Cytochrome P450"/>
    <property type="match status" value="1"/>
</dbReference>
<protein>
    <submittedName>
        <fullName evidence="3">Cytochrome P450 4c21</fullName>
    </submittedName>
</protein>